<dbReference type="InterPro" id="IPR004873">
    <property type="entry name" value="BURP_dom"/>
</dbReference>
<dbReference type="PANTHER" id="PTHR31236">
    <property type="entry name" value="BURP DOMAIN PROTEIN USPL1-LIKE"/>
    <property type="match status" value="1"/>
</dbReference>
<name>A0A1Q3C0F5_CEPFO</name>
<feature type="domain" description="BURP" evidence="2">
    <location>
        <begin position="96"/>
        <end position="313"/>
    </location>
</feature>
<gene>
    <name evidence="3" type="ORF">CFOL_v3_17213</name>
</gene>
<dbReference type="AlphaFoldDB" id="A0A1Q3C0F5"/>
<feature type="signal peptide" evidence="1">
    <location>
        <begin position="1"/>
        <end position="28"/>
    </location>
</feature>
<dbReference type="Proteomes" id="UP000187406">
    <property type="component" value="Unassembled WGS sequence"/>
</dbReference>
<keyword evidence="4" id="KW-1185">Reference proteome</keyword>
<dbReference type="FunCoup" id="A0A1Q3C0F5">
    <property type="interactions" value="19"/>
</dbReference>
<keyword evidence="1" id="KW-0732">Signal</keyword>
<protein>
    <submittedName>
        <fullName evidence="3">BURP domain-containing protein</fullName>
    </submittedName>
</protein>
<evidence type="ECO:0000259" key="2">
    <source>
        <dbReference type="PROSITE" id="PS51277"/>
    </source>
</evidence>
<dbReference type="Pfam" id="PF03181">
    <property type="entry name" value="BURP"/>
    <property type="match status" value="1"/>
</dbReference>
<dbReference type="OrthoDB" id="1909293at2759"/>
<dbReference type="InterPro" id="IPR044816">
    <property type="entry name" value="BURP"/>
</dbReference>
<evidence type="ECO:0000313" key="4">
    <source>
        <dbReference type="Proteomes" id="UP000187406"/>
    </source>
</evidence>
<evidence type="ECO:0000313" key="3">
    <source>
        <dbReference type="EMBL" id="GAV73730.1"/>
    </source>
</evidence>
<accession>A0A1Q3C0F5</accession>
<dbReference type="PANTHER" id="PTHR31236:SF41">
    <property type="entry name" value="BURP DOMAIN PROTEIN USPL1"/>
    <property type="match status" value="1"/>
</dbReference>
<proteinExistence type="predicted"/>
<comment type="caution">
    <text evidence="3">The sequence shown here is derived from an EMBL/GenBank/DDBJ whole genome shotgun (WGS) entry which is preliminary data.</text>
</comment>
<dbReference type="SMART" id="SM01045">
    <property type="entry name" value="BURP"/>
    <property type="match status" value="1"/>
</dbReference>
<reference evidence="4" key="1">
    <citation type="submission" date="2016-04" db="EMBL/GenBank/DDBJ databases">
        <title>Cephalotus genome sequencing.</title>
        <authorList>
            <person name="Fukushima K."/>
            <person name="Hasebe M."/>
            <person name="Fang X."/>
        </authorList>
    </citation>
    <scope>NUCLEOTIDE SEQUENCE [LARGE SCALE GENOMIC DNA]</scope>
    <source>
        <strain evidence="4">cv. St1</strain>
    </source>
</reference>
<dbReference type="STRING" id="3775.A0A1Q3C0F5"/>
<feature type="chain" id="PRO_5010371827" evidence="1">
    <location>
        <begin position="29"/>
        <end position="317"/>
    </location>
</feature>
<sequence>MGFVFFPRSIVHYVLLLFMFQCPQGSSASRNIAMEQQVALDDHQRIRAEHEDDKGMHPNHINIILHNLQQHDNLSPHLQVHPSPLMDHMDPSLNVFFTLNDLKLGKVMPIYFSNKNFSTSPRLLTSEESNSIPFSLSQLPYLLQFFSFSKDSPQAKAMEYTLKQCAQEPIKGETKFCATSLESMLDFTQDVFGLDTQLKALTTTLLIKPTVLLQNYTILDVPKEIFAPKMIACHTMPYPYSVFYCHGQETENRLFEISLGGDNGERVVAAAVCHMDTSQWDRDHVSFRILNIEPGTSPVCHFFPTDNLVWVPLLDHV</sequence>
<organism evidence="3 4">
    <name type="scientific">Cephalotus follicularis</name>
    <name type="common">Albany pitcher plant</name>
    <dbReference type="NCBI Taxonomy" id="3775"/>
    <lineage>
        <taxon>Eukaryota</taxon>
        <taxon>Viridiplantae</taxon>
        <taxon>Streptophyta</taxon>
        <taxon>Embryophyta</taxon>
        <taxon>Tracheophyta</taxon>
        <taxon>Spermatophyta</taxon>
        <taxon>Magnoliopsida</taxon>
        <taxon>eudicotyledons</taxon>
        <taxon>Gunneridae</taxon>
        <taxon>Pentapetalae</taxon>
        <taxon>rosids</taxon>
        <taxon>fabids</taxon>
        <taxon>Oxalidales</taxon>
        <taxon>Cephalotaceae</taxon>
        <taxon>Cephalotus</taxon>
    </lineage>
</organism>
<dbReference type="InParanoid" id="A0A1Q3C0F5"/>
<dbReference type="EMBL" id="BDDD01001140">
    <property type="protein sequence ID" value="GAV73730.1"/>
    <property type="molecule type" value="Genomic_DNA"/>
</dbReference>
<evidence type="ECO:0000256" key="1">
    <source>
        <dbReference type="SAM" id="SignalP"/>
    </source>
</evidence>
<dbReference type="PROSITE" id="PS51277">
    <property type="entry name" value="BURP"/>
    <property type="match status" value="1"/>
</dbReference>